<feature type="domain" description="Tyr recombinase" evidence="6">
    <location>
        <begin position="158"/>
        <end position="380"/>
    </location>
</feature>
<dbReference type="InterPro" id="IPR044068">
    <property type="entry name" value="CB"/>
</dbReference>
<name>A0AAU7DPF0_9BACT</name>
<evidence type="ECO:0000259" key="6">
    <source>
        <dbReference type="PROSITE" id="PS51898"/>
    </source>
</evidence>
<sequence length="408" mass="45382">MAVFRYKGSKVWTMDFLFHAQRIRESTGTRSKTLALKIEDKRRRELEEGAAGIRKQRHPLLLSVAADEWLDMKKATLAPRSVKIEQANLAHLLPELGRKLICDIEAREIARYQRKRLDEEASPKTVNLEVGTLRAILKRSGQWARLQPEVKMLPTRDDIGRAISTEEEAALLQACSQSRSRSLVPFVTLAIETGARYGTIRTLQWGNVDFENRCLKWGKDKTASGTGRIVPLSQRALAALSFWATNFPERKPEHYVFPSERYGGAGDGFSLSPKAYHVDPSKPIGSIKEAWEAARLRAARILKGGTEESDANGETDLKEAVVPLACRFHDLRHTAVSRMLNAGIPIAKVAKIVGWSGSTMVLMAKRYGHFALNDLRDAVESISKGKIDAASLVFSPVSEKDGEAARPN</sequence>
<dbReference type="InterPro" id="IPR050090">
    <property type="entry name" value="Tyrosine_recombinase_XerCD"/>
</dbReference>
<reference evidence="8" key="1">
    <citation type="submission" date="2023-03" db="EMBL/GenBank/DDBJ databases">
        <title>Edaphobacter sp.</title>
        <authorList>
            <person name="Huber K.J."/>
            <person name="Papendorf J."/>
            <person name="Pilke C."/>
            <person name="Bunk B."/>
            <person name="Sproeer C."/>
            <person name="Pester M."/>
        </authorList>
    </citation>
    <scope>NUCLEOTIDE SEQUENCE</scope>
    <source>
        <strain evidence="8">DSM 110680</strain>
    </source>
</reference>
<evidence type="ECO:0000256" key="5">
    <source>
        <dbReference type="PROSITE-ProRule" id="PRU01248"/>
    </source>
</evidence>
<dbReference type="Gene3D" id="1.10.150.130">
    <property type="match status" value="1"/>
</dbReference>
<evidence type="ECO:0000256" key="3">
    <source>
        <dbReference type="ARBA" id="ARBA00023125"/>
    </source>
</evidence>
<protein>
    <submittedName>
        <fullName evidence="8">Integrase</fullName>
    </submittedName>
</protein>
<dbReference type="InterPro" id="IPR013762">
    <property type="entry name" value="Integrase-like_cat_sf"/>
</dbReference>
<dbReference type="EMBL" id="CP121196">
    <property type="protein sequence ID" value="XBH20047.1"/>
    <property type="molecule type" value="Genomic_DNA"/>
</dbReference>
<dbReference type="InterPro" id="IPR011010">
    <property type="entry name" value="DNA_brk_join_enz"/>
</dbReference>
<dbReference type="SUPFAM" id="SSF56349">
    <property type="entry name" value="DNA breaking-rejoining enzymes"/>
    <property type="match status" value="1"/>
</dbReference>
<dbReference type="GO" id="GO:0015074">
    <property type="term" value="P:DNA integration"/>
    <property type="evidence" value="ECO:0007669"/>
    <property type="project" value="UniProtKB-KW"/>
</dbReference>
<dbReference type="Pfam" id="PF24624">
    <property type="entry name" value="Int_N"/>
    <property type="match status" value="1"/>
</dbReference>
<dbReference type="PROSITE" id="PS51898">
    <property type="entry name" value="TYR_RECOMBINASE"/>
    <property type="match status" value="1"/>
</dbReference>
<keyword evidence="4" id="KW-0233">DNA recombination</keyword>
<keyword evidence="3 5" id="KW-0238">DNA-binding</keyword>
<evidence type="ECO:0000256" key="4">
    <source>
        <dbReference type="ARBA" id="ARBA00023172"/>
    </source>
</evidence>
<dbReference type="PROSITE" id="PS51900">
    <property type="entry name" value="CB"/>
    <property type="match status" value="1"/>
</dbReference>
<dbReference type="GO" id="GO:0006310">
    <property type="term" value="P:DNA recombination"/>
    <property type="evidence" value="ECO:0007669"/>
    <property type="project" value="UniProtKB-KW"/>
</dbReference>
<accession>A0AAU7DPF0</accession>
<dbReference type="CDD" id="cd00796">
    <property type="entry name" value="INT_Rci_Hp1_C"/>
    <property type="match status" value="1"/>
</dbReference>
<organism evidence="8">
    <name type="scientific">Telmatobacter sp. DSM 110680</name>
    <dbReference type="NCBI Taxonomy" id="3036704"/>
    <lineage>
        <taxon>Bacteria</taxon>
        <taxon>Pseudomonadati</taxon>
        <taxon>Acidobacteriota</taxon>
        <taxon>Terriglobia</taxon>
        <taxon>Terriglobales</taxon>
        <taxon>Acidobacteriaceae</taxon>
        <taxon>Telmatobacter</taxon>
    </lineage>
</organism>
<dbReference type="Pfam" id="PF00589">
    <property type="entry name" value="Phage_integrase"/>
    <property type="match status" value="1"/>
</dbReference>
<comment type="similarity">
    <text evidence="1">Belongs to the 'phage' integrase family.</text>
</comment>
<dbReference type="PANTHER" id="PTHR30349:SF64">
    <property type="entry name" value="PROPHAGE INTEGRASE INTD-RELATED"/>
    <property type="match status" value="1"/>
</dbReference>
<evidence type="ECO:0000256" key="1">
    <source>
        <dbReference type="ARBA" id="ARBA00008857"/>
    </source>
</evidence>
<keyword evidence="2" id="KW-0229">DNA integration</keyword>
<gene>
    <name evidence="8" type="ORF">P8935_12160</name>
</gene>
<evidence type="ECO:0000256" key="2">
    <source>
        <dbReference type="ARBA" id="ARBA00022908"/>
    </source>
</evidence>
<dbReference type="InterPro" id="IPR057084">
    <property type="entry name" value="Int_N"/>
</dbReference>
<dbReference type="AlphaFoldDB" id="A0AAU7DPF0"/>
<evidence type="ECO:0000259" key="7">
    <source>
        <dbReference type="PROSITE" id="PS51900"/>
    </source>
</evidence>
<feature type="domain" description="Core-binding (CB)" evidence="7">
    <location>
        <begin position="60"/>
        <end position="141"/>
    </location>
</feature>
<dbReference type="RefSeq" id="WP_348265271.1">
    <property type="nucleotide sequence ID" value="NZ_CP121196.1"/>
</dbReference>
<dbReference type="InterPro" id="IPR010998">
    <property type="entry name" value="Integrase_recombinase_N"/>
</dbReference>
<dbReference type="PANTHER" id="PTHR30349">
    <property type="entry name" value="PHAGE INTEGRASE-RELATED"/>
    <property type="match status" value="1"/>
</dbReference>
<dbReference type="InterPro" id="IPR002104">
    <property type="entry name" value="Integrase_catalytic"/>
</dbReference>
<evidence type="ECO:0000313" key="8">
    <source>
        <dbReference type="EMBL" id="XBH20047.1"/>
    </source>
</evidence>
<dbReference type="Gene3D" id="1.10.443.10">
    <property type="entry name" value="Intergrase catalytic core"/>
    <property type="match status" value="1"/>
</dbReference>
<dbReference type="GO" id="GO:0003677">
    <property type="term" value="F:DNA binding"/>
    <property type="evidence" value="ECO:0007669"/>
    <property type="project" value="UniProtKB-UniRule"/>
</dbReference>
<proteinExistence type="inferred from homology"/>